<proteinExistence type="predicted"/>
<reference evidence="1 2" key="1">
    <citation type="journal article" date="2024" name="G3 (Bethesda)">
        <title>Genome assembly of Hibiscus sabdariffa L. provides insights into metabolisms of medicinal natural products.</title>
        <authorList>
            <person name="Kim T."/>
        </authorList>
    </citation>
    <scope>NUCLEOTIDE SEQUENCE [LARGE SCALE GENOMIC DNA]</scope>
    <source>
        <strain evidence="1">TK-2024</strain>
        <tissue evidence="1">Old leaves</tissue>
    </source>
</reference>
<comment type="caution">
    <text evidence="1">The sequence shown here is derived from an EMBL/GenBank/DDBJ whole genome shotgun (WGS) entry which is preliminary data.</text>
</comment>
<name>A0ABR2F3J6_9ROSI</name>
<evidence type="ECO:0000313" key="2">
    <source>
        <dbReference type="Proteomes" id="UP001472677"/>
    </source>
</evidence>
<dbReference type="PANTHER" id="PTHR33491">
    <property type="entry name" value="OSJNBA0016N04.9 PROTEIN"/>
    <property type="match status" value="1"/>
</dbReference>
<sequence length="164" mass="18482">MNEWFRVTCNNTVGGPKPFILSINMQLLHVSVTQGTVMVNHSVTYSNYLGKDLQNNGVSVNLSGTHFSFSYIFNRFASVGCNSLATFLRSPMDDYPVRGCLQPRCGNTVMSSVSQHFHQISLPLLQTWRTFIPAMSRRDRVDLLSLLTHISLIHSSQWIQTVMA</sequence>
<gene>
    <name evidence="1" type="ORF">V6N12_027659</name>
</gene>
<dbReference type="EMBL" id="JBBPBM010000008">
    <property type="protein sequence ID" value="KAK8571577.1"/>
    <property type="molecule type" value="Genomic_DNA"/>
</dbReference>
<evidence type="ECO:0000313" key="1">
    <source>
        <dbReference type="EMBL" id="KAK8571577.1"/>
    </source>
</evidence>
<organism evidence="1 2">
    <name type="scientific">Hibiscus sabdariffa</name>
    <name type="common">roselle</name>
    <dbReference type="NCBI Taxonomy" id="183260"/>
    <lineage>
        <taxon>Eukaryota</taxon>
        <taxon>Viridiplantae</taxon>
        <taxon>Streptophyta</taxon>
        <taxon>Embryophyta</taxon>
        <taxon>Tracheophyta</taxon>
        <taxon>Spermatophyta</taxon>
        <taxon>Magnoliopsida</taxon>
        <taxon>eudicotyledons</taxon>
        <taxon>Gunneridae</taxon>
        <taxon>Pentapetalae</taxon>
        <taxon>rosids</taxon>
        <taxon>malvids</taxon>
        <taxon>Malvales</taxon>
        <taxon>Malvaceae</taxon>
        <taxon>Malvoideae</taxon>
        <taxon>Hibiscus</taxon>
    </lineage>
</organism>
<accession>A0ABR2F3J6</accession>
<protein>
    <submittedName>
        <fullName evidence="1">Uncharacterized protein</fullName>
    </submittedName>
</protein>
<dbReference type="Proteomes" id="UP001472677">
    <property type="component" value="Unassembled WGS sequence"/>
</dbReference>
<keyword evidence="2" id="KW-1185">Reference proteome</keyword>